<organism evidence="6 7">
    <name type="scientific">Nocardia pseudobrasiliensis</name>
    <dbReference type="NCBI Taxonomy" id="45979"/>
    <lineage>
        <taxon>Bacteria</taxon>
        <taxon>Bacillati</taxon>
        <taxon>Actinomycetota</taxon>
        <taxon>Actinomycetes</taxon>
        <taxon>Mycobacteriales</taxon>
        <taxon>Nocardiaceae</taxon>
        <taxon>Nocardia</taxon>
    </lineage>
</organism>
<evidence type="ECO:0000256" key="3">
    <source>
        <dbReference type="SAM" id="MobiDB-lite"/>
    </source>
</evidence>
<reference evidence="6 7" key="1">
    <citation type="submission" date="2018-07" db="EMBL/GenBank/DDBJ databases">
        <title>Genomic Encyclopedia of Type Strains, Phase IV (KMG-IV): sequencing the most valuable type-strain genomes for metagenomic binning, comparative biology and taxonomic classification.</title>
        <authorList>
            <person name="Goeker M."/>
        </authorList>
    </citation>
    <scope>NUCLEOTIDE SEQUENCE [LARGE SCALE GENOMIC DNA]</scope>
    <source>
        <strain evidence="6 7">DSM 44290</strain>
    </source>
</reference>
<protein>
    <submittedName>
        <fullName evidence="6">Monosaccharide ABC transporter substrate-binding protein (CUT2 family)</fullName>
    </submittedName>
</protein>
<dbReference type="Pfam" id="PF13407">
    <property type="entry name" value="Peripla_BP_4"/>
    <property type="match status" value="1"/>
</dbReference>
<feature type="chain" id="PRO_5017026578" evidence="4">
    <location>
        <begin position="24"/>
        <end position="376"/>
    </location>
</feature>
<dbReference type="InterPro" id="IPR050555">
    <property type="entry name" value="Bact_Solute-Bind_Prot2"/>
</dbReference>
<dbReference type="PANTHER" id="PTHR30036">
    <property type="entry name" value="D-XYLOSE-BINDING PERIPLASMIC PROTEIN"/>
    <property type="match status" value="1"/>
</dbReference>
<evidence type="ECO:0000313" key="6">
    <source>
        <dbReference type="EMBL" id="RDI63720.1"/>
    </source>
</evidence>
<feature type="region of interest" description="Disordered" evidence="3">
    <location>
        <begin position="23"/>
        <end position="46"/>
    </location>
</feature>
<keyword evidence="2 4" id="KW-0732">Signal</keyword>
<dbReference type="GO" id="GO:0030288">
    <property type="term" value="C:outer membrane-bounded periplasmic space"/>
    <property type="evidence" value="ECO:0007669"/>
    <property type="project" value="TreeGrafter"/>
</dbReference>
<dbReference type="InterPro" id="IPR025997">
    <property type="entry name" value="SBP_2_dom"/>
</dbReference>
<dbReference type="RefSeq" id="WP_067999148.1">
    <property type="nucleotide sequence ID" value="NZ_QQBC01000009.1"/>
</dbReference>
<dbReference type="SUPFAM" id="SSF53822">
    <property type="entry name" value="Periplasmic binding protein-like I"/>
    <property type="match status" value="1"/>
</dbReference>
<name>A0A370HZH0_9NOCA</name>
<dbReference type="InterPro" id="IPR028082">
    <property type="entry name" value="Peripla_BP_I"/>
</dbReference>
<dbReference type="STRING" id="1210086.GCA_001613105_03655"/>
<feature type="signal peptide" evidence="4">
    <location>
        <begin position="1"/>
        <end position="23"/>
    </location>
</feature>
<feature type="domain" description="Periplasmic binding protein" evidence="5">
    <location>
        <begin position="52"/>
        <end position="312"/>
    </location>
</feature>
<dbReference type="Proteomes" id="UP000254869">
    <property type="component" value="Unassembled WGS sequence"/>
</dbReference>
<dbReference type="PANTHER" id="PTHR30036:SF1">
    <property type="entry name" value="D-XYLOSE-BINDING PERIPLASMIC PROTEIN"/>
    <property type="match status" value="1"/>
</dbReference>
<dbReference type="GO" id="GO:0030246">
    <property type="term" value="F:carbohydrate binding"/>
    <property type="evidence" value="ECO:0007669"/>
    <property type="project" value="TreeGrafter"/>
</dbReference>
<comment type="caution">
    <text evidence="6">The sequence shown here is derived from an EMBL/GenBank/DDBJ whole genome shotgun (WGS) entry which is preliminary data.</text>
</comment>
<evidence type="ECO:0000256" key="2">
    <source>
        <dbReference type="ARBA" id="ARBA00022729"/>
    </source>
</evidence>
<evidence type="ECO:0000313" key="7">
    <source>
        <dbReference type="Proteomes" id="UP000254869"/>
    </source>
</evidence>
<accession>A0A370HZH0</accession>
<dbReference type="Gene3D" id="3.40.50.2300">
    <property type="match status" value="2"/>
</dbReference>
<evidence type="ECO:0000256" key="4">
    <source>
        <dbReference type="SAM" id="SignalP"/>
    </source>
</evidence>
<dbReference type="EMBL" id="QQBC01000009">
    <property type="protein sequence ID" value="RDI63720.1"/>
    <property type="molecule type" value="Genomic_DNA"/>
</dbReference>
<evidence type="ECO:0000256" key="1">
    <source>
        <dbReference type="ARBA" id="ARBA00004196"/>
    </source>
</evidence>
<dbReference type="AlphaFoldDB" id="A0A370HZH0"/>
<keyword evidence="7" id="KW-1185">Reference proteome</keyword>
<proteinExistence type="predicted"/>
<sequence>MRTKTLGAVAIALAALLPLTACGSNSSRSDDNATTSGSSGGGGGANGTVGVILPETATSARWEGFDRPMLQKALTAQGFDADIENAQGDVQKFSTLADGMIAKGVKVLVIAAINSEVGTAVANKAKKAGIPTIDYDRLNLGGSSDYYVSFDNVRVGQLQGQGVAGALKDKPGAQVIEIEGAPTDNNATLFAQGQHKVLQPLYDSGALKLVHSQAIDGWDNQKGGQVFEQLLTGNGGKVDGVVAANDGLAGAIITVLKKNGLNGKVPVSGQDATVEGLKAVLRGDQYMTVFKPIKDEAEAAAKLATALAKGDKATADGLATASSTDPKGNRTVKSVLLDPHSITRTEVKQVVDLGYVKASDLCTGDVAQLCTQLGIA</sequence>
<comment type="subcellular location">
    <subcellularLocation>
        <location evidence="1">Cell envelope</location>
    </subcellularLocation>
</comment>
<evidence type="ECO:0000259" key="5">
    <source>
        <dbReference type="Pfam" id="PF13407"/>
    </source>
</evidence>
<gene>
    <name evidence="6" type="ORF">DFR76_10956</name>
</gene>